<dbReference type="PANTHER" id="PTHR47165">
    <property type="entry name" value="OS03G0429900 PROTEIN"/>
    <property type="match status" value="1"/>
</dbReference>
<evidence type="ECO:0000256" key="1">
    <source>
        <dbReference type="SAM" id="MobiDB-lite"/>
    </source>
</evidence>
<evidence type="ECO:0000313" key="2">
    <source>
        <dbReference type="EMBL" id="KAG5388693.1"/>
    </source>
</evidence>
<sequence>MNSNSKSPVSGDLISNKPNGKDGVSSAEPIKAMNSNSKSHVSSDLISKIQNGKDAVSSAEPIKRTGQTGVSYAKAVSGDPMSKKPNGKAVVCSEVPIKHSGGNGVPPAKTDEVLFFRDVKFGPQEGELRFRLIHFWEAWNALTKILIGLEILLIDEQGTMIQRFIPQGRIDTYLPHMIAGSIYRLIKFYGSKSKIVYRVAELILTITFSWNSILSCLGDCSVRFPEYRFRFHGYEEFEAACDLKGDLYDYVGHMKLVNEQTLNDSLVLDEVEIASARTQVVAVAATDFCEKFKAQGNTPSVILVTTVNPKRFRGIPLLNKLGTNSDVANKINVDIVTKAETVTIGELFSYIKQEGAKPPFDDVVHGSAWYYFACGGCKTKATKGPTTVMCKKCGKAEVVGVAE</sequence>
<dbReference type="Gene3D" id="2.40.50.140">
    <property type="entry name" value="Nucleic acid-binding proteins"/>
    <property type="match status" value="1"/>
</dbReference>
<feature type="region of interest" description="Disordered" evidence="1">
    <location>
        <begin position="1"/>
        <end position="47"/>
    </location>
</feature>
<evidence type="ECO:0008006" key="4">
    <source>
        <dbReference type="Google" id="ProtNLM"/>
    </source>
</evidence>
<dbReference type="InterPro" id="IPR012340">
    <property type="entry name" value="NA-bd_OB-fold"/>
</dbReference>
<keyword evidence="3" id="KW-1185">Reference proteome</keyword>
<accession>A0ABQ7LSV2</accession>
<dbReference type="EMBL" id="JADBGQ010000007">
    <property type="protein sequence ID" value="KAG5388693.1"/>
    <property type="molecule type" value="Genomic_DNA"/>
</dbReference>
<feature type="compositionally biased region" description="Polar residues" evidence="1">
    <location>
        <begin position="33"/>
        <end position="47"/>
    </location>
</feature>
<reference evidence="2 3" key="1">
    <citation type="submission" date="2021-03" db="EMBL/GenBank/DDBJ databases">
        <authorList>
            <person name="King G.J."/>
            <person name="Bancroft I."/>
            <person name="Baten A."/>
            <person name="Bloomfield J."/>
            <person name="Borpatragohain P."/>
            <person name="He Z."/>
            <person name="Irish N."/>
            <person name="Irwin J."/>
            <person name="Liu K."/>
            <person name="Mauleon R.P."/>
            <person name="Moore J."/>
            <person name="Morris R."/>
            <person name="Ostergaard L."/>
            <person name="Wang B."/>
            <person name="Wells R."/>
        </authorList>
    </citation>
    <scope>NUCLEOTIDE SEQUENCE [LARGE SCALE GENOMIC DNA]</scope>
    <source>
        <strain evidence="2">R-o-18</strain>
        <tissue evidence="2">Leaf</tissue>
    </source>
</reference>
<dbReference type="PANTHER" id="PTHR47165:SF4">
    <property type="entry name" value="OS03G0429900 PROTEIN"/>
    <property type="match status" value="1"/>
</dbReference>
<comment type="caution">
    <text evidence="2">The sequence shown here is derived from an EMBL/GenBank/DDBJ whole genome shotgun (WGS) entry which is preliminary data.</text>
</comment>
<proteinExistence type="predicted"/>
<protein>
    <recommendedName>
        <fullName evidence="4">Replication factor A C-terminal domain-containing protein</fullName>
    </recommendedName>
</protein>
<gene>
    <name evidence="2" type="primary">A08p010050.1_BraROA</name>
    <name evidence="2" type="ORF">IGI04_030234</name>
</gene>
<organism evidence="2 3">
    <name type="scientific">Brassica rapa subsp. trilocularis</name>
    <dbReference type="NCBI Taxonomy" id="1813537"/>
    <lineage>
        <taxon>Eukaryota</taxon>
        <taxon>Viridiplantae</taxon>
        <taxon>Streptophyta</taxon>
        <taxon>Embryophyta</taxon>
        <taxon>Tracheophyta</taxon>
        <taxon>Spermatophyta</taxon>
        <taxon>Magnoliopsida</taxon>
        <taxon>eudicotyledons</taxon>
        <taxon>Gunneridae</taxon>
        <taxon>Pentapetalae</taxon>
        <taxon>rosids</taxon>
        <taxon>malvids</taxon>
        <taxon>Brassicales</taxon>
        <taxon>Brassicaceae</taxon>
        <taxon>Brassiceae</taxon>
        <taxon>Brassica</taxon>
    </lineage>
</organism>
<name>A0ABQ7LSV2_BRACM</name>
<dbReference type="Proteomes" id="UP000823674">
    <property type="component" value="Chromosome A08"/>
</dbReference>
<evidence type="ECO:0000313" key="3">
    <source>
        <dbReference type="Proteomes" id="UP000823674"/>
    </source>
</evidence>